<sequence length="175" mass="19396">MNTKLELVNTINDAALAGPVLYPWDSGPAVAQLQEFLCAHGFMMRVDGDYGSVTEAAVKTFQRQQGLRANGIVDAKTWAALKGTVLPGTRILKLGHSGGDVRELQGLLQVHGYNVIRNGIFNSDTKLAVIAFQQKHKLKANGMVDRITWTILRGGSPLPPLPEQGRWYINFRKWW</sequence>
<keyword evidence="3" id="KW-1185">Reference proteome</keyword>
<dbReference type="SUPFAM" id="SSF47090">
    <property type="entry name" value="PGBD-like"/>
    <property type="match status" value="2"/>
</dbReference>
<proteinExistence type="predicted"/>
<reference evidence="2" key="1">
    <citation type="journal article" date="2015" name="ISME J.">
        <title>Draft Genome Sequence of Streptomyces incarnatus NRRL8089, which Produces the Nucleoside Antibiotic Sinefungin.</title>
        <authorList>
            <person name="Oshima K."/>
            <person name="Hattori M."/>
            <person name="Shimizu H."/>
            <person name="Fukuda K."/>
            <person name="Nemoto M."/>
            <person name="Inagaki K."/>
            <person name="Tamura T."/>
        </authorList>
    </citation>
    <scope>NUCLEOTIDE SEQUENCE</scope>
    <source>
        <strain evidence="2">FACHB-1375</strain>
    </source>
</reference>
<dbReference type="Proteomes" id="UP000641646">
    <property type="component" value="Unassembled WGS sequence"/>
</dbReference>
<feature type="domain" description="Peptidoglycan binding-like" evidence="1">
    <location>
        <begin position="97"/>
        <end position="152"/>
    </location>
</feature>
<dbReference type="EMBL" id="JACJPW010000032">
    <property type="protein sequence ID" value="MBD2182171.1"/>
    <property type="molecule type" value="Genomic_DNA"/>
</dbReference>
<dbReference type="InterPro" id="IPR002477">
    <property type="entry name" value="Peptidoglycan-bd-like"/>
</dbReference>
<dbReference type="InterPro" id="IPR036365">
    <property type="entry name" value="PGBD-like_sf"/>
</dbReference>
<dbReference type="RefSeq" id="WP_190464984.1">
    <property type="nucleotide sequence ID" value="NZ_JACJPW010000032.1"/>
</dbReference>
<name>A0A926VDY0_9CYAN</name>
<protein>
    <submittedName>
        <fullName evidence="2">Peptidoglycan-binding protein</fullName>
    </submittedName>
</protein>
<evidence type="ECO:0000259" key="1">
    <source>
        <dbReference type="Pfam" id="PF01471"/>
    </source>
</evidence>
<feature type="domain" description="Peptidoglycan binding-like" evidence="1">
    <location>
        <begin position="26"/>
        <end position="81"/>
    </location>
</feature>
<organism evidence="2 3">
    <name type="scientific">Aerosakkonema funiforme FACHB-1375</name>
    <dbReference type="NCBI Taxonomy" id="2949571"/>
    <lineage>
        <taxon>Bacteria</taxon>
        <taxon>Bacillati</taxon>
        <taxon>Cyanobacteriota</taxon>
        <taxon>Cyanophyceae</taxon>
        <taxon>Oscillatoriophycideae</taxon>
        <taxon>Aerosakkonematales</taxon>
        <taxon>Aerosakkonemataceae</taxon>
        <taxon>Aerosakkonema</taxon>
    </lineage>
</organism>
<dbReference type="AlphaFoldDB" id="A0A926VDY0"/>
<dbReference type="Gene3D" id="1.10.101.10">
    <property type="entry name" value="PGBD-like superfamily/PGBD"/>
    <property type="match status" value="2"/>
</dbReference>
<gene>
    <name evidence="2" type="ORF">H6G03_13835</name>
</gene>
<evidence type="ECO:0000313" key="2">
    <source>
        <dbReference type="EMBL" id="MBD2182171.1"/>
    </source>
</evidence>
<dbReference type="Pfam" id="PF01471">
    <property type="entry name" value="PG_binding_1"/>
    <property type="match status" value="2"/>
</dbReference>
<dbReference type="InterPro" id="IPR036366">
    <property type="entry name" value="PGBDSf"/>
</dbReference>
<comment type="caution">
    <text evidence="2">The sequence shown here is derived from an EMBL/GenBank/DDBJ whole genome shotgun (WGS) entry which is preliminary data.</text>
</comment>
<reference evidence="2" key="2">
    <citation type="submission" date="2020-08" db="EMBL/GenBank/DDBJ databases">
        <authorList>
            <person name="Chen M."/>
            <person name="Teng W."/>
            <person name="Zhao L."/>
            <person name="Hu C."/>
            <person name="Zhou Y."/>
            <person name="Han B."/>
            <person name="Song L."/>
            <person name="Shu W."/>
        </authorList>
    </citation>
    <scope>NUCLEOTIDE SEQUENCE</scope>
    <source>
        <strain evidence="2">FACHB-1375</strain>
    </source>
</reference>
<evidence type="ECO:0000313" key="3">
    <source>
        <dbReference type="Proteomes" id="UP000641646"/>
    </source>
</evidence>
<accession>A0A926VDY0</accession>